<comment type="similarity">
    <text evidence="4">Belongs to the glycosyl hydrolase 18 family. Chitinase class II subfamily.</text>
</comment>
<dbReference type="GO" id="GO:0005576">
    <property type="term" value="C:extracellular region"/>
    <property type="evidence" value="ECO:0000318"/>
    <property type="project" value="GO_Central"/>
</dbReference>
<sequence>MGRMLLWACDSDNCFIFSGSGYKLVCYFTNWSQYRPEPAKYFPKNVDPCLCTHLVYAFATMNENKIAPYEWNDIDVLYPQFRALKEQNKDLVNLLAIGGWNFGTQKFTTMVSSEANRKTFICSVIDFLRLHGFDGIDLDFEYPGSRGSPPEDKQRFTILIKEMLELFEQEAKETGFPRLLITAAVSAGKGTIDAGYEIAEIGKLLDFISVMTYDFHGGWDSCTGHNSPLHVGSKDQGDNRYFNCEYAMKYWEDNGVPAEKLIMGFPTYGRTFRLTTSDTSVCAPASGAGSSGPYTREAGFWAYYEICTFLKDATTVWIEDQKVPYAYKGNEWIGFDNVESYEHKVDFVKQNKFGGAMVWAIDLDDFSGTFCNEGKHPLISKLRSLLGLSAGNSLMDSSTCSVRADWGALGMGNSKGTEQKNHFLSWEETDGMYIDPENNTKFYQCAGGKTFHFQCANGLVFKENCMCCDWP</sequence>
<keyword evidence="8" id="KW-0147">Chitin-binding</keyword>
<evidence type="ECO:0000256" key="16">
    <source>
        <dbReference type="ARBA" id="ARBA00023277"/>
    </source>
</evidence>
<dbReference type="Gene3D" id="3.10.50.10">
    <property type="match status" value="1"/>
</dbReference>
<evidence type="ECO:0000256" key="8">
    <source>
        <dbReference type="ARBA" id="ARBA00022669"/>
    </source>
</evidence>
<dbReference type="SUPFAM" id="SSF51445">
    <property type="entry name" value="(Trans)glycosidases"/>
    <property type="match status" value="1"/>
</dbReference>
<evidence type="ECO:0000256" key="9">
    <source>
        <dbReference type="ARBA" id="ARBA00022703"/>
    </source>
</evidence>
<dbReference type="eggNOG" id="KOG2806">
    <property type="taxonomic scope" value="Eukaryota"/>
</dbReference>
<keyword evidence="24" id="KW-1185">Reference proteome</keyword>
<dbReference type="GO" id="GO:0008061">
    <property type="term" value="F:chitin binding"/>
    <property type="evidence" value="ECO:0007669"/>
    <property type="project" value="UniProtKB-KW"/>
</dbReference>
<dbReference type="GO" id="GO:0006954">
    <property type="term" value="P:inflammatory response"/>
    <property type="evidence" value="ECO:0007669"/>
    <property type="project" value="UniProtKB-KW"/>
</dbReference>
<dbReference type="InterPro" id="IPR002557">
    <property type="entry name" value="Chitin-bd_dom"/>
</dbReference>
<evidence type="ECO:0000256" key="10">
    <source>
        <dbReference type="ARBA" id="ARBA00022729"/>
    </source>
</evidence>
<dbReference type="GO" id="GO:0008843">
    <property type="term" value="F:endochitinase activity"/>
    <property type="evidence" value="ECO:0007669"/>
    <property type="project" value="UniProtKB-EC"/>
</dbReference>
<keyword evidence="14" id="KW-1015">Disulfide bond</keyword>
<evidence type="ECO:0000256" key="15">
    <source>
        <dbReference type="ARBA" id="ARBA00023198"/>
    </source>
</evidence>
<keyword evidence="6" id="KW-0963">Cytoplasm</keyword>
<dbReference type="Gene3D" id="3.20.20.80">
    <property type="entry name" value="Glycosidases"/>
    <property type="match status" value="1"/>
</dbReference>
<dbReference type="PANTHER" id="PTHR11177:SF388">
    <property type="entry name" value="CHITINASE"/>
    <property type="match status" value="1"/>
</dbReference>
<dbReference type="InterPro" id="IPR050314">
    <property type="entry name" value="Glycosyl_Hydrlase_18"/>
</dbReference>
<dbReference type="GO" id="GO:0006915">
    <property type="term" value="P:apoptotic process"/>
    <property type="evidence" value="ECO:0007669"/>
    <property type="project" value="UniProtKB-KW"/>
</dbReference>
<dbReference type="InterPro" id="IPR011583">
    <property type="entry name" value="Chitinase_II/V-like_cat"/>
</dbReference>
<dbReference type="FunFam" id="3.20.20.80:FF:000007">
    <property type="entry name" value="Acidic mammalian chitinase"/>
    <property type="match status" value="1"/>
</dbReference>
<dbReference type="PANTHER" id="PTHR11177">
    <property type="entry name" value="CHITINASE"/>
    <property type="match status" value="1"/>
</dbReference>
<dbReference type="SUPFAM" id="SSF57625">
    <property type="entry name" value="Invertebrate chitin-binding proteins"/>
    <property type="match status" value="1"/>
</dbReference>
<keyword evidence="11" id="KW-0378">Hydrolase</keyword>
<dbReference type="GO" id="GO:0004568">
    <property type="term" value="F:chitinase activity"/>
    <property type="evidence" value="ECO:0000318"/>
    <property type="project" value="GO_Central"/>
</dbReference>
<dbReference type="Proteomes" id="UP000002280">
    <property type="component" value="Chromosome 2"/>
</dbReference>
<dbReference type="Ensembl" id="ENSMODT00000001775.4">
    <property type="protein sequence ID" value="ENSMODP00000001739.4"/>
    <property type="gene ID" value="ENSMODG00000001433.4"/>
</dbReference>
<dbReference type="Bgee" id="ENSMODG00000001433">
    <property type="expression patterns" value="Expressed in ovary and 4 other cell types or tissues"/>
</dbReference>
<comment type="catalytic activity">
    <reaction evidence="1">
        <text>Random endo-hydrolysis of N-acetyl-beta-D-glucosaminide (1-&gt;4)-beta-linkages in chitin and chitodextrins.</text>
        <dbReference type="EC" id="3.2.1.14"/>
    </reaction>
</comment>
<dbReference type="FunFam" id="3.20.20.80:FF:000081">
    <property type="entry name" value="Chitinase 1"/>
    <property type="match status" value="1"/>
</dbReference>
<protein>
    <recommendedName>
        <fullName evidence="20">Acidic mammalian chitinase</fullName>
        <ecNumber evidence="5">3.2.1.14</ecNumber>
    </recommendedName>
</protein>
<dbReference type="SMART" id="SM00494">
    <property type="entry name" value="ChtBD2"/>
    <property type="match status" value="1"/>
</dbReference>
<dbReference type="GO" id="GO:0000272">
    <property type="term" value="P:polysaccharide catabolic process"/>
    <property type="evidence" value="ECO:0007669"/>
    <property type="project" value="UniProtKB-KW"/>
</dbReference>
<dbReference type="PROSITE" id="PS01095">
    <property type="entry name" value="GH18_1"/>
    <property type="match status" value="1"/>
</dbReference>
<evidence type="ECO:0000259" key="21">
    <source>
        <dbReference type="PROSITE" id="PS50940"/>
    </source>
</evidence>
<evidence type="ECO:0000256" key="5">
    <source>
        <dbReference type="ARBA" id="ARBA00012729"/>
    </source>
</evidence>
<dbReference type="GO" id="GO:0006032">
    <property type="term" value="P:chitin catabolic process"/>
    <property type="evidence" value="ECO:0000318"/>
    <property type="project" value="GO_Central"/>
</dbReference>
<organism evidence="23 24">
    <name type="scientific">Monodelphis domestica</name>
    <name type="common">Gray short-tailed opossum</name>
    <dbReference type="NCBI Taxonomy" id="13616"/>
    <lineage>
        <taxon>Eukaryota</taxon>
        <taxon>Metazoa</taxon>
        <taxon>Chordata</taxon>
        <taxon>Craniata</taxon>
        <taxon>Vertebrata</taxon>
        <taxon>Euteleostomi</taxon>
        <taxon>Mammalia</taxon>
        <taxon>Metatheria</taxon>
        <taxon>Didelphimorphia</taxon>
        <taxon>Didelphidae</taxon>
        <taxon>Monodelphis</taxon>
    </lineage>
</organism>
<comment type="subcellular location">
    <subcellularLocation>
        <location evidence="2">Cytoplasm</location>
    </subcellularLocation>
    <subcellularLocation>
        <location evidence="3">Secreted</location>
    </subcellularLocation>
</comment>
<evidence type="ECO:0000313" key="24">
    <source>
        <dbReference type="Proteomes" id="UP000002280"/>
    </source>
</evidence>
<dbReference type="InterPro" id="IPR017853">
    <property type="entry name" value="GH"/>
</dbReference>
<dbReference type="CDD" id="cd02872">
    <property type="entry name" value="GH18_chitolectin_chitotriosidase"/>
    <property type="match status" value="1"/>
</dbReference>
<evidence type="ECO:0000259" key="22">
    <source>
        <dbReference type="PROSITE" id="PS51910"/>
    </source>
</evidence>
<keyword evidence="17" id="KW-0326">Glycosidase</keyword>
<dbReference type="InterPro" id="IPR036508">
    <property type="entry name" value="Chitin-bd_dom_sf"/>
</dbReference>
<evidence type="ECO:0000256" key="19">
    <source>
        <dbReference type="ARBA" id="ARBA00062006"/>
    </source>
</evidence>
<comment type="subunit">
    <text evidence="19">Interacts with EGFR.</text>
</comment>
<dbReference type="Pfam" id="PF00704">
    <property type="entry name" value="Glyco_hydro_18"/>
    <property type="match status" value="1"/>
</dbReference>
<evidence type="ECO:0000256" key="13">
    <source>
        <dbReference type="ARBA" id="ARBA00023024"/>
    </source>
</evidence>
<dbReference type="FunFam" id="3.10.50.10:FF:000001">
    <property type="entry name" value="Chitinase 3-like 1"/>
    <property type="match status" value="1"/>
</dbReference>
<evidence type="ECO:0000256" key="2">
    <source>
        <dbReference type="ARBA" id="ARBA00004496"/>
    </source>
</evidence>
<dbReference type="GeneTree" id="ENSGT00940000162989"/>
<evidence type="ECO:0000256" key="6">
    <source>
        <dbReference type="ARBA" id="ARBA00022490"/>
    </source>
</evidence>
<dbReference type="SMART" id="SM00636">
    <property type="entry name" value="Glyco_18"/>
    <property type="match status" value="1"/>
</dbReference>
<keyword evidence="12" id="KW-0391">Immunity</keyword>
<reference evidence="23" key="2">
    <citation type="submission" date="2025-08" db="UniProtKB">
        <authorList>
            <consortium name="Ensembl"/>
        </authorList>
    </citation>
    <scope>IDENTIFICATION</scope>
</reference>
<keyword evidence="10" id="KW-0732">Signal</keyword>
<evidence type="ECO:0000256" key="11">
    <source>
        <dbReference type="ARBA" id="ARBA00022801"/>
    </source>
</evidence>
<dbReference type="Pfam" id="PF01607">
    <property type="entry name" value="CBM_14"/>
    <property type="match status" value="1"/>
</dbReference>
<dbReference type="FunFam" id="2.170.140.10:FF:000001">
    <property type="entry name" value="Acidic mammalian chitinase"/>
    <property type="match status" value="1"/>
</dbReference>
<dbReference type="InterPro" id="IPR001579">
    <property type="entry name" value="Glyco_hydro_18_chit_AS"/>
</dbReference>
<keyword evidence="18" id="KW-0624">Polysaccharide degradation</keyword>
<keyword evidence="13" id="KW-0146">Chitin degradation</keyword>
<dbReference type="InParanoid" id="F7BCE1"/>
<proteinExistence type="inferred from homology"/>
<keyword evidence="7" id="KW-0964">Secreted</keyword>
<reference evidence="23 24" key="1">
    <citation type="journal article" date="2007" name="Nature">
        <title>Genome of the marsupial Monodelphis domestica reveals innovation in non-coding sequences.</title>
        <authorList>
            <person name="Mikkelsen T.S."/>
            <person name="Wakefield M.J."/>
            <person name="Aken B."/>
            <person name="Amemiya C.T."/>
            <person name="Chang J.L."/>
            <person name="Duke S."/>
            <person name="Garber M."/>
            <person name="Gentles A.J."/>
            <person name="Goodstadt L."/>
            <person name="Heger A."/>
            <person name="Jurka J."/>
            <person name="Kamal M."/>
            <person name="Mauceli E."/>
            <person name="Searle S.M."/>
            <person name="Sharpe T."/>
            <person name="Baker M.L."/>
            <person name="Batzer M.A."/>
            <person name="Benos P.V."/>
            <person name="Belov K."/>
            <person name="Clamp M."/>
            <person name="Cook A."/>
            <person name="Cuff J."/>
            <person name="Das R."/>
            <person name="Davidow L."/>
            <person name="Deakin J.E."/>
            <person name="Fazzari M.J."/>
            <person name="Glass J.L."/>
            <person name="Grabherr M."/>
            <person name="Greally J.M."/>
            <person name="Gu W."/>
            <person name="Hore T.A."/>
            <person name="Huttley G.A."/>
            <person name="Kleber M."/>
            <person name="Jirtle R.L."/>
            <person name="Koina E."/>
            <person name="Lee J.T."/>
            <person name="Mahony S."/>
            <person name="Marra M.A."/>
            <person name="Miller R.D."/>
            <person name="Nicholls R.D."/>
            <person name="Oda M."/>
            <person name="Papenfuss A.T."/>
            <person name="Parra Z.E."/>
            <person name="Pollock D.D."/>
            <person name="Ray D.A."/>
            <person name="Schein J.E."/>
            <person name="Speed T.P."/>
            <person name="Thompson K."/>
            <person name="VandeBerg J.L."/>
            <person name="Wade C.M."/>
            <person name="Walker J.A."/>
            <person name="Waters P.D."/>
            <person name="Webber C."/>
            <person name="Weidman J.R."/>
            <person name="Xie X."/>
            <person name="Zody M.C."/>
            <person name="Baldwin J."/>
            <person name="Abdouelleil A."/>
            <person name="Abdulkadir J."/>
            <person name="Abebe A."/>
            <person name="Abera B."/>
            <person name="Abreu J."/>
            <person name="Acer S.C."/>
            <person name="Aftuck L."/>
            <person name="Alexander A."/>
            <person name="An P."/>
            <person name="Anderson E."/>
            <person name="Anderson S."/>
            <person name="Arachi H."/>
            <person name="Azer M."/>
            <person name="Bachantsang P."/>
            <person name="Barry A."/>
            <person name="Bayul T."/>
            <person name="Berlin A."/>
            <person name="Bessette D."/>
            <person name="Bloom T."/>
            <person name="Bloom T."/>
            <person name="Boguslavskiy L."/>
            <person name="Bonnet C."/>
            <person name="Boukhgalter B."/>
            <person name="Bourzgui I."/>
            <person name="Brown A."/>
            <person name="Cahill P."/>
            <person name="Channer S."/>
            <person name="Cheshatsang Y."/>
            <person name="Chuda L."/>
            <person name="Citroen M."/>
            <person name="Collymore A."/>
            <person name="Cooke P."/>
            <person name="Costello M."/>
            <person name="D'Aco K."/>
            <person name="Daza R."/>
            <person name="De Haan G."/>
            <person name="DeGray S."/>
            <person name="DeMaso C."/>
            <person name="Dhargay N."/>
            <person name="Dooley K."/>
            <person name="Dooley E."/>
            <person name="Doricent M."/>
            <person name="Dorje P."/>
            <person name="Dorjee K."/>
            <person name="Dupes A."/>
            <person name="Elong R."/>
            <person name="Falk J."/>
            <person name="Farina A."/>
            <person name="Faro S."/>
            <person name="Ferguson D."/>
            <person name="Fisher S."/>
            <person name="Foley C.D."/>
            <person name="Franke A."/>
            <person name="Friedrich D."/>
            <person name="Gadbois L."/>
            <person name="Gearin G."/>
            <person name="Gearin C.R."/>
            <person name="Giannoukos G."/>
            <person name="Goode T."/>
            <person name="Graham J."/>
            <person name="Grandbois E."/>
            <person name="Grewal S."/>
            <person name="Gyaltsen K."/>
            <person name="Hafez N."/>
            <person name="Hagos B."/>
            <person name="Hall J."/>
            <person name="Henson C."/>
            <person name="Hollinger A."/>
            <person name="Honan T."/>
            <person name="Huard M.D."/>
            <person name="Hughes L."/>
            <person name="Hurhula B."/>
            <person name="Husby M.E."/>
            <person name="Kamat A."/>
            <person name="Kanga B."/>
            <person name="Kashin S."/>
            <person name="Khazanovich D."/>
            <person name="Kisner P."/>
            <person name="Lance K."/>
            <person name="Lara M."/>
            <person name="Lee W."/>
            <person name="Lennon N."/>
            <person name="Letendre F."/>
            <person name="LeVine R."/>
            <person name="Lipovsky A."/>
            <person name="Liu X."/>
            <person name="Liu J."/>
            <person name="Liu S."/>
            <person name="Lokyitsang T."/>
            <person name="Lokyitsang Y."/>
            <person name="Lubonja R."/>
            <person name="Lui A."/>
            <person name="MacDonald P."/>
            <person name="Magnisalis V."/>
            <person name="Maru K."/>
            <person name="Matthews C."/>
            <person name="McCusker W."/>
            <person name="McDonough S."/>
            <person name="Mehta T."/>
            <person name="Meldrim J."/>
            <person name="Meneus L."/>
            <person name="Mihai O."/>
            <person name="Mihalev A."/>
            <person name="Mihova T."/>
            <person name="Mittelman R."/>
            <person name="Mlenga V."/>
            <person name="Montmayeur A."/>
            <person name="Mulrain L."/>
            <person name="Navidi A."/>
            <person name="Naylor J."/>
            <person name="Negash T."/>
            <person name="Nguyen T."/>
            <person name="Nguyen N."/>
            <person name="Nicol R."/>
            <person name="Norbu C."/>
            <person name="Norbu N."/>
            <person name="Novod N."/>
            <person name="O'Neill B."/>
            <person name="Osman S."/>
            <person name="Markiewicz E."/>
            <person name="Oyono O.L."/>
            <person name="Patti C."/>
            <person name="Phunkhang P."/>
            <person name="Pierre F."/>
            <person name="Priest M."/>
            <person name="Raghuraman S."/>
            <person name="Rege F."/>
            <person name="Reyes R."/>
            <person name="Rise C."/>
            <person name="Rogov P."/>
            <person name="Ross K."/>
            <person name="Ryan E."/>
            <person name="Settipalli S."/>
            <person name="Shea T."/>
            <person name="Sherpa N."/>
            <person name="Shi L."/>
            <person name="Shih D."/>
            <person name="Sparrow T."/>
            <person name="Spaulding J."/>
            <person name="Stalker J."/>
            <person name="Stange-Thomann N."/>
            <person name="Stavropoulos S."/>
            <person name="Stone C."/>
            <person name="Strader C."/>
            <person name="Tesfaye S."/>
            <person name="Thomson T."/>
            <person name="Thoulutsang Y."/>
            <person name="Thoulutsang D."/>
            <person name="Topham K."/>
            <person name="Topping I."/>
            <person name="Tsamla T."/>
            <person name="Vassiliev H."/>
            <person name="Vo A."/>
            <person name="Wangchuk T."/>
            <person name="Wangdi T."/>
            <person name="Weiand M."/>
            <person name="Wilkinson J."/>
            <person name="Wilson A."/>
            <person name="Yadav S."/>
            <person name="Young G."/>
            <person name="Yu Q."/>
            <person name="Zembek L."/>
            <person name="Zhong D."/>
            <person name="Zimmer A."/>
            <person name="Zwirko Z."/>
            <person name="Jaffe D.B."/>
            <person name="Alvarez P."/>
            <person name="Brockman W."/>
            <person name="Butler J."/>
            <person name="Chin C."/>
            <person name="Gnerre S."/>
            <person name="MacCallum I."/>
            <person name="Graves J.A."/>
            <person name="Ponting C.P."/>
            <person name="Breen M."/>
            <person name="Samollow P.B."/>
            <person name="Lander E.S."/>
            <person name="Lindblad-Toh K."/>
        </authorList>
    </citation>
    <scope>NUCLEOTIDE SEQUENCE [LARGE SCALE GENOMIC DNA]</scope>
</reference>
<evidence type="ECO:0000256" key="17">
    <source>
        <dbReference type="ARBA" id="ARBA00023295"/>
    </source>
</evidence>
<dbReference type="SUPFAM" id="SSF54556">
    <property type="entry name" value="Chitinase insertion domain"/>
    <property type="match status" value="1"/>
</dbReference>
<reference evidence="23" key="3">
    <citation type="submission" date="2025-09" db="UniProtKB">
        <authorList>
            <consortium name="Ensembl"/>
        </authorList>
    </citation>
    <scope>IDENTIFICATION</scope>
</reference>
<accession>F7BCE1</accession>
<dbReference type="InterPro" id="IPR029070">
    <property type="entry name" value="Chitinase_insertion_sf"/>
</dbReference>
<dbReference type="PROSITE" id="PS51910">
    <property type="entry name" value="GH18_2"/>
    <property type="match status" value="1"/>
</dbReference>
<feature type="domain" description="GH18" evidence="22">
    <location>
        <begin position="22"/>
        <end position="389"/>
    </location>
</feature>
<dbReference type="GO" id="GO:0005737">
    <property type="term" value="C:cytoplasm"/>
    <property type="evidence" value="ECO:0007669"/>
    <property type="project" value="UniProtKB-SubCell"/>
</dbReference>
<evidence type="ECO:0000256" key="7">
    <source>
        <dbReference type="ARBA" id="ARBA00022525"/>
    </source>
</evidence>
<feature type="domain" description="Chitin-binding type-2" evidence="21">
    <location>
        <begin position="422"/>
        <end position="471"/>
    </location>
</feature>
<dbReference type="OMA" id="GASHYNI"/>
<keyword evidence="16" id="KW-0119">Carbohydrate metabolism</keyword>
<evidence type="ECO:0000313" key="23">
    <source>
        <dbReference type="Ensembl" id="ENSMODP00000001739.4"/>
    </source>
</evidence>
<dbReference type="HOGENOM" id="CLU_002833_3_1_1"/>
<evidence type="ECO:0000256" key="1">
    <source>
        <dbReference type="ARBA" id="ARBA00000822"/>
    </source>
</evidence>
<keyword evidence="15" id="KW-0395">Inflammatory response</keyword>
<dbReference type="InterPro" id="IPR001223">
    <property type="entry name" value="Glyco_hydro18_cat"/>
</dbReference>
<dbReference type="EC" id="3.2.1.14" evidence="5"/>
<evidence type="ECO:0000256" key="4">
    <source>
        <dbReference type="ARBA" id="ARBA00009121"/>
    </source>
</evidence>
<dbReference type="PROSITE" id="PS50940">
    <property type="entry name" value="CHIT_BIND_II"/>
    <property type="match status" value="1"/>
</dbReference>
<evidence type="ECO:0000256" key="12">
    <source>
        <dbReference type="ARBA" id="ARBA00022859"/>
    </source>
</evidence>
<evidence type="ECO:0000256" key="3">
    <source>
        <dbReference type="ARBA" id="ARBA00004613"/>
    </source>
</evidence>
<keyword evidence="9" id="KW-0053">Apoptosis</keyword>
<evidence type="ECO:0000256" key="20">
    <source>
        <dbReference type="ARBA" id="ARBA00072739"/>
    </source>
</evidence>
<dbReference type="Gene3D" id="2.170.140.10">
    <property type="entry name" value="Chitin binding domain"/>
    <property type="match status" value="1"/>
</dbReference>
<dbReference type="GO" id="GO:0002376">
    <property type="term" value="P:immune system process"/>
    <property type="evidence" value="ECO:0007669"/>
    <property type="project" value="UniProtKB-KW"/>
</dbReference>
<dbReference type="STRING" id="13616.ENSMODP00000001739"/>
<evidence type="ECO:0000256" key="18">
    <source>
        <dbReference type="ARBA" id="ARBA00023326"/>
    </source>
</evidence>
<dbReference type="AlphaFoldDB" id="F7BCE1"/>
<evidence type="ECO:0000256" key="14">
    <source>
        <dbReference type="ARBA" id="ARBA00023157"/>
    </source>
</evidence>
<name>F7BCE1_MONDO</name>